<accession>A0A835E5L0</accession>
<sequence>MPSDVAAASTVHRVVRPTCWDMPSSAEQDDESARLLSKIDSHYASACDRLTVRGRPAAVTPLARFFLDAGGVCIGFLDPVSNVIINTACTSPSSSDDDLNVLAGAAAVEHDEVDLNAAMCRRSLDGLVAFLVYFFPYLAGWEAVRYLLAAGADLLAAARLIVADRGMAARFPPTSAASSPAFEAALDLAAQISKHPQPKRLVHVWMSLSSRSHQVLALLSRELHVQEHHSPREELERCLRPLLDDDTLVVPSMAIPWDLAGSRSPCCVSSSTIADVLPYQHTRSLRMVLLDTIHGFYLRAMARLPGGELRSRLHRSLLRGGYCYGPMDDPRSNIILNTIWYEANFPSEITPVLDVIGPKSLTRLVSRSFYGLVSFLQTRYHYLSEHQAVQCLVSSSGQLSVADPNFFAPGNEEQQRIPSASIKEAYEAAATAAWHPKPEQQAAFLASCSVSSGYTDHMLSLEEVQCLYKMLSPNQPPVPERICSSSYHVKLGKWRSEAQERRVSRKKPEFDLHIICCVNEDVCGPEYCEEVEDCLSVAPCKYKYSHVNFLAAQKGSLFSDSCPILFFAEFDNEEDDGAPLFCCQVNEPTPFTGMNG</sequence>
<proteinExistence type="predicted"/>
<dbReference type="PANTHER" id="PTHR33120">
    <property type="entry name" value="EXPRESSED PROTEIN-RELATED"/>
    <property type="match status" value="1"/>
</dbReference>
<evidence type="ECO:0000259" key="1">
    <source>
        <dbReference type="Pfam" id="PF12274"/>
    </source>
</evidence>
<dbReference type="InterPro" id="IPR046527">
    <property type="entry name" value="PIR2-like_helical"/>
</dbReference>
<name>A0A835E5L0_9POAL</name>
<dbReference type="Pfam" id="PF20235">
    <property type="entry name" value="PIR2-like_helical"/>
    <property type="match status" value="2"/>
</dbReference>
<protein>
    <submittedName>
        <fullName evidence="3">Uncharacterized protein</fullName>
    </submittedName>
</protein>
<dbReference type="AlphaFoldDB" id="A0A835E5L0"/>
<dbReference type="OrthoDB" id="639207at2759"/>
<feature type="domain" description="DUF3615" evidence="1">
    <location>
        <begin position="505"/>
        <end position="589"/>
    </location>
</feature>
<organism evidence="3 4">
    <name type="scientific">Digitaria exilis</name>
    <dbReference type="NCBI Taxonomy" id="1010633"/>
    <lineage>
        <taxon>Eukaryota</taxon>
        <taxon>Viridiplantae</taxon>
        <taxon>Streptophyta</taxon>
        <taxon>Embryophyta</taxon>
        <taxon>Tracheophyta</taxon>
        <taxon>Spermatophyta</taxon>
        <taxon>Magnoliopsida</taxon>
        <taxon>Liliopsida</taxon>
        <taxon>Poales</taxon>
        <taxon>Poaceae</taxon>
        <taxon>PACMAD clade</taxon>
        <taxon>Panicoideae</taxon>
        <taxon>Panicodae</taxon>
        <taxon>Paniceae</taxon>
        <taxon>Anthephorinae</taxon>
        <taxon>Digitaria</taxon>
    </lineage>
</organism>
<gene>
    <name evidence="3" type="ORF">HU200_054520</name>
</gene>
<reference evidence="3" key="1">
    <citation type="submission" date="2020-07" db="EMBL/GenBank/DDBJ databases">
        <title>Genome sequence and genetic diversity analysis of an under-domesticated orphan crop, white fonio (Digitaria exilis).</title>
        <authorList>
            <person name="Bennetzen J.L."/>
            <person name="Chen S."/>
            <person name="Ma X."/>
            <person name="Wang X."/>
            <person name="Yssel A.E.J."/>
            <person name="Chaluvadi S.R."/>
            <person name="Johnson M."/>
            <person name="Gangashetty P."/>
            <person name="Hamidou F."/>
            <person name="Sanogo M.D."/>
            <person name="Zwaenepoel A."/>
            <person name="Wallace J."/>
            <person name="Van De Peer Y."/>
            <person name="Van Deynze A."/>
        </authorList>
    </citation>
    <scope>NUCLEOTIDE SEQUENCE</scope>
    <source>
        <tissue evidence="3">Leaves</tissue>
    </source>
</reference>
<dbReference type="Pfam" id="PF12274">
    <property type="entry name" value="DUF3615"/>
    <property type="match status" value="1"/>
</dbReference>
<evidence type="ECO:0000313" key="3">
    <source>
        <dbReference type="EMBL" id="KAF8664796.1"/>
    </source>
</evidence>
<dbReference type="Proteomes" id="UP000636709">
    <property type="component" value="Unassembled WGS sequence"/>
</dbReference>
<evidence type="ECO:0000313" key="4">
    <source>
        <dbReference type="Proteomes" id="UP000636709"/>
    </source>
</evidence>
<dbReference type="EMBL" id="JACEFO010002347">
    <property type="protein sequence ID" value="KAF8664796.1"/>
    <property type="molecule type" value="Genomic_DNA"/>
</dbReference>
<dbReference type="InterPro" id="IPR022059">
    <property type="entry name" value="DUF3615"/>
</dbReference>
<keyword evidence="4" id="KW-1185">Reference proteome</keyword>
<feature type="domain" description="PIR2-like helical" evidence="2">
    <location>
        <begin position="37"/>
        <end position="161"/>
    </location>
</feature>
<evidence type="ECO:0000259" key="2">
    <source>
        <dbReference type="Pfam" id="PF20235"/>
    </source>
</evidence>
<dbReference type="PANTHER" id="PTHR33120:SF5">
    <property type="entry name" value="PIR2-LIKE HELICAL DOMAIN-CONTAINING PROTEIN"/>
    <property type="match status" value="1"/>
</dbReference>
<comment type="caution">
    <text evidence="3">The sequence shown here is derived from an EMBL/GenBank/DDBJ whole genome shotgun (WGS) entry which is preliminary data.</text>
</comment>
<feature type="domain" description="PIR2-like helical" evidence="2">
    <location>
        <begin position="291"/>
        <end position="402"/>
    </location>
</feature>